<protein>
    <submittedName>
        <fullName evidence="9">Sensor histidine kinase</fullName>
    </submittedName>
</protein>
<sequence length="455" mass="48420">MPIIAQSVLRLVCVAAFCLAATTLWVVDSAHEAIMESTAASAERVAGQLQNLYWRELLWRGSLHKTLVLPVPEWETLETLKLISPGVCVDFAPGDGPAKRLCSQIEGVGAAAPAWFSRVFLAWFGAPPPISRFMTVRQKDAGVLTVQANSQAAVRLAWREASIVLRVATLMVIAVVLLGALALGHLLAPTRAIVSSLRRLERGDFGVSLPAFGAAEFGVIARAVDDLASRLSEVTEERIALTRRLFEVQEEERRALARDLHDEFGQNLAAATAFAASIEAGAKDRPDLAEDARAISRLARSMRATLRQALARLRAQELEELGLEASLARLVAGWNAQAGRGPAFRLDVSGDLAGLPGTVTIGVYRVAQECLTNAARHGRPNEVRLSIARVAAAGGGVALCVEDDGGGHAGRILAAPGSGVLGMRERISALGGNLRIAEAPRGVRVEAYIPVREAA</sequence>
<dbReference type="Gene3D" id="6.10.340.10">
    <property type="match status" value="1"/>
</dbReference>
<dbReference type="Pfam" id="PF00672">
    <property type="entry name" value="HAMP"/>
    <property type="match status" value="1"/>
</dbReference>
<accession>A0A1W6MVI2</accession>
<dbReference type="Proteomes" id="UP000193978">
    <property type="component" value="Chromosome"/>
</dbReference>
<dbReference type="Gene3D" id="1.20.5.1930">
    <property type="match status" value="1"/>
</dbReference>
<dbReference type="GO" id="GO:0000155">
    <property type="term" value="F:phosphorelay sensor kinase activity"/>
    <property type="evidence" value="ECO:0007669"/>
    <property type="project" value="InterPro"/>
</dbReference>
<reference evidence="9 10" key="1">
    <citation type="submission" date="2017-02" db="EMBL/GenBank/DDBJ databases">
        <authorList>
            <person name="Peterson S.W."/>
        </authorList>
    </citation>
    <scope>NUCLEOTIDE SEQUENCE [LARGE SCALE GENOMIC DNA]</scope>
    <source>
        <strain evidence="9 10">S285</strain>
    </source>
</reference>
<dbReference type="InterPro" id="IPR003660">
    <property type="entry name" value="HAMP_dom"/>
</dbReference>
<evidence type="ECO:0000256" key="1">
    <source>
        <dbReference type="ARBA" id="ARBA00004370"/>
    </source>
</evidence>
<evidence type="ECO:0000256" key="7">
    <source>
        <dbReference type="SAM" id="Phobius"/>
    </source>
</evidence>
<organism evidence="9 10">
    <name type="scientific">Methylocystis bryophila</name>
    <dbReference type="NCBI Taxonomy" id="655015"/>
    <lineage>
        <taxon>Bacteria</taxon>
        <taxon>Pseudomonadati</taxon>
        <taxon>Pseudomonadota</taxon>
        <taxon>Alphaproteobacteria</taxon>
        <taxon>Hyphomicrobiales</taxon>
        <taxon>Methylocystaceae</taxon>
        <taxon>Methylocystis</taxon>
    </lineage>
</organism>
<feature type="domain" description="HAMP" evidence="8">
    <location>
        <begin position="184"/>
        <end position="236"/>
    </location>
</feature>
<dbReference type="KEGG" id="mbry:B1812_11510"/>
<dbReference type="InterPro" id="IPR011712">
    <property type="entry name" value="Sig_transdc_His_kin_sub3_dim/P"/>
</dbReference>
<dbReference type="STRING" id="655015.B1812_11510"/>
<evidence type="ECO:0000256" key="4">
    <source>
        <dbReference type="ARBA" id="ARBA00022777"/>
    </source>
</evidence>
<dbReference type="InterPro" id="IPR050482">
    <property type="entry name" value="Sensor_HK_TwoCompSys"/>
</dbReference>
<dbReference type="InterPro" id="IPR036890">
    <property type="entry name" value="HATPase_C_sf"/>
</dbReference>
<keyword evidence="4 9" id="KW-0418">Kinase</keyword>
<evidence type="ECO:0000256" key="6">
    <source>
        <dbReference type="SAM" id="Coils"/>
    </source>
</evidence>
<keyword evidence="3" id="KW-0808">Transferase</keyword>
<dbReference type="Gene3D" id="3.30.565.10">
    <property type="entry name" value="Histidine kinase-like ATPase, C-terminal domain"/>
    <property type="match status" value="1"/>
</dbReference>
<dbReference type="SMART" id="SM00304">
    <property type="entry name" value="HAMP"/>
    <property type="match status" value="1"/>
</dbReference>
<evidence type="ECO:0000256" key="5">
    <source>
        <dbReference type="ARBA" id="ARBA00023012"/>
    </source>
</evidence>
<comment type="subcellular location">
    <subcellularLocation>
        <location evidence="1">Membrane</location>
    </subcellularLocation>
</comment>
<dbReference type="CDD" id="cd16917">
    <property type="entry name" value="HATPase_UhpB-NarQ-NarX-like"/>
    <property type="match status" value="1"/>
</dbReference>
<dbReference type="GO" id="GO:0046983">
    <property type="term" value="F:protein dimerization activity"/>
    <property type="evidence" value="ECO:0007669"/>
    <property type="project" value="InterPro"/>
</dbReference>
<evidence type="ECO:0000313" key="9">
    <source>
        <dbReference type="EMBL" id="ARN81592.1"/>
    </source>
</evidence>
<evidence type="ECO:0000313" key="10">
    <source>
        <dbReference type="Proteomes" id="UP000193978"/>
    </source>
</evidence>
<keyword evidence="5" id="KW-0902">Two-component regulatory system</keyword>
<dbReference type="PROSITE" id="PS50885">
    <property type="entry name" value="HAMP"/>
    <property type="match status" value="1"/>
</dbReference>
<dbReference type="OrthoDB" id="9778496at2"/>
<feature type="coiled-coil region" evidence="6">
    <location>
        <begin position="224"/>
        <end position="251"/>
    </location>
</feature>
<feature type="transmembrane region" description="Helical" evidence="7">
    <location>
        <begin position="163"/>
        <end position="188"/>
    </location>
</feature>
<keyword evidence="2" id="KW-0597">Phosphoprotein</keyword>
<evidence type="ECO:0000259" key="8">
    <source>
        <dbReference type="PROSITE" id="PS50885"/>
    </source>
</evidence>
<evidence type="ECO:0000256" key="3">
    <source>
        <dbReference type="ARBA" id="ARBA00022679"/>
    </source>
</evidence>
<keyword evidence="7" id="KW-0472">Membrane</keyword>
<dbReference type="PANTHER" id="PTHR24421:SF58">
    <property type="entry name" value="SIGNAL TRANSDUCTION HISTIDINE-PROTEIN KINASE_PHOSPHATASE UHPB"/>
    <property type="match status" value="1"/>
</dbReference>
<dbReference type="SUPFAM" id="SSF55874">
    <property type="entry name" value="ATPase domain of HSP90 chaperone/DNA topoisomerase II/histidine kinase"/>
    <property type="match status" value="1"/>
</dbReference>
<evidence type="ECO:0000256" key="2">
    <source>
        <dbReference type="ARBA" id="ARBA00022553"/>
    </source>
</evidence>
<dbReference type="CDD" id="cd06225">
    <property type="entry name" value="HAMP"/>
    <property type="match status" value="1"/>
</dbReference>
<dbReference type="InterPro" id="IPR003594">
    <property type="entry name" value="HATPase_dom"/>
</dbReference>
<keyword evidence="7" id="KW-1133">Transmembrane helix</keyword>
<keyword evidence="6" id="KW-0175">Coiled coil</keyword>
<dbReference type="Pfam" id="PF07730">
    <property type="entry name" value="HisKA_3"/>
    <property type="match status" value="1"/>
</dbReference>
<dbReference type="EMBL" id="CP019948">
    <property type="protein sequence ID" value="ARN81592.1"/>
    <property type="molecule type" value="Genomic_DNA"/>
</dbReference>
<dbReference type="PANTHER" id="PTHR24421">
    <property type="entry name" value="NITRATE/NITRITE SENSOR PROTEIN NARX-RELATED"/>
    <property type="match status" value="1"/>
</dbReference>
<proteinExistence type="predicted"/>
<dbReference type="AlphaFoldDB" id="A0A1W6MVI2"/>
<dbReference type="RefSeq" id="WP_085771709.1">
    <property type="nucleotide sequence ID" value="NZ_AP027149.1"/>
</dbReference>
<gene>
    <name evidence="9" type="ORF">B1812_11510</name>
</gene>
<keyword evidence="10" id="KW-1185">Reference proteome</keyword>
<name>A0A1W6MVI2_9HYPH</name>
<dbReference type="GO" id="GO:0016020">
    <property type="term" value="C:membrane"/>
    <property type="evidence" value="ECO:0007669"/>
    <property type="project" value="UniProtKB-SubCell"/>
</dbReference>
<dbReference type="Pfam" id="PF02518">
    <property type="entry name" value="HATPase_c"/>
    <property type="match status" value="1"/>
</dbReference>
<keyword evidence="7" id="KW-0812">Transmembrane</keyword>